<comment type="caution">
    <text evidence="3">The sequence shown here is derived from an EMBL/GenBank/DDBJ whole genome shotgun (WGS) entry which is preliminary data.</text>
</comment>
<evidence type="ECO:0000259" key="2">
    <source>
        <dbReference type="Pfam" id="PF01764"/>
    </source>
</evidence>
<dbReference type="PANTHER" id="PTHR46086:SF4">
    <property type="entry name" value="ALPHA_BETA-HYDROLASES SUPERFAMILY PROTEIN"/>
    <property type="match status" value="1"/>
</dbReference>
<sequence>MMASKLSYENQSFVRNVVTNHWRMEMLDYYNFWNDFQEMNTTHAFMFRNKNIDPNLIMVAFKGTDPLNTDEWRIDIDISWYKFQGVGKIHSGFMKALGLQRNRSMPKEIPSGSPEKSFAYYTIREKLKDLISENEDAKFIITGHSLGGALAILFASVLAIHGEELLLRKLEGVYTFGQPRVGDEQFGEYVKQKMILYDVKYFRYVYCNDLVPRVPYDDKTFLFKHFGPCLYFDSCYKGQVLGEEPNKNYFSLLYVVPKILNAIFELIRGFILPWIKGKEYKEGWFMKLLRIILVPAPGVINHCPVDYVNSTRLGQLPSSIYSQGPNLNLKQD</sequence>
<dbReference type="InterPro" id="IPR029058">
    <property type="entry name" value="AB_hydrolase_fold"/>
</dbReference>
<protein>
    <recommendedName>
        <fullName evidence="2">Fungal lipase-type domain-containing protein</fullName>
    </recommendedName>
</protein>
<gene>
    <name evidence="3" type="ORF">ACJIZ3_024998</name>
</gene>
<dbReference type="Gene3D" id="3.40.50.1820">
    <property type="entry name" value="alpha/beta hydrolase"/>
    <property type="match status" value="1"/>
</dbReference>
<dbReference type="InterPro" id="IPR002921">
    <property type="entry name" value="Fungal_lipase-type"/>
</dbReference>
<dbReference type="Proteomes" id="UP001634393">
    <property type="component" value="Unassembled WGS sequence"/>
</dbReference>
<proteinExistence type="predicted"/>
<keyword evidence="4" id="KW-1185">Reference proteome</keyword>
<dbReference type="CDD" id="cd00519">
    <property type="entry name" value="Lipase_3"/>
    <property type="match status" value="1"/>
</dbReference>
<dbReference type="PANTHER" id="PTHR46086">
    <property type="entry name" value="ALPHA/BETA-HYDROLASES SUPERFAMILY PROTEIN"/>
    <property type="match status" value="1"/>
</dbReference>
<name>A0ABD3TTJ2_9LAMI</name>
<dbReference type="EMBL" id="JBJXBP010000003">
    <property type="protein sequence ID" value="KAL3840407.1"/>
    <property type="molecule type" value="Genomic_DNA"/>
</dbReference>
<dbReference type="SUPFAM" id="SSF53474">
    <property type="entry name" value="alpha/beta-Hydrolases"/>
    <property type="match status" value="1"/>
</dbReference>
<feature type="domain" description="Fungal lipase-type" evidence="2">
    <location>
        <begin position="59"/>
        <end position="217"/>
    </location>
</feature>
<dbReference type="GO" id="GO:0016787">
    <property type="term" value="F:hydrolase activity"/>
    <property type="evidence" value="ECO:0007669"/>
    <property type="project" value="UniProtKB-KW"/>
</dbReference>
<evidence type="ECO:0000313" key="3">
    <source>
        <dbReference type="EMBL" id="KAL3840407.1"/>
    </source>
</evidence>
<dbReference type="AlphaFoldDB" id="A0ABD3TTJ2"/>
<reference evidence="3 4" key="1">
    <citation type="submission" date="2024-12" db="EMBL/GenBank/DDBJ databases">
        <title>The unique morphological basis and parallel evolutionary history of personate flowers in Penstemon.</title>
        <authorList>
            <person name="Depatie T.H."/>
            <person name="Wessinger C.A."/>
        </authorList>
    </citation>
    <scope>NUCLEOTIDE SEQUENCE [LARGE SCALE GENOMIC DNA]</scope>
    <source>
        <strain evidence="3">WTNN_2</strain>
        <tissue evidence="3">Leaf</tissue>
    </source>
</reference>
<accession>A0ABD3TTJ2</accession>
<keyword evidence="1" id="KW-0378">Hydrolase</keyword>
<dbReference type="Pfam" id="PF01764">
    <property type="entry name" value="Lipase_3"/>
    <property type="match status" value="1"/>
</dbReference>
<organism evidence="3 4">
    <name type="scientific">Penstemon smallii</name>
    <dbReference type="NCBI Taxonomy" id="265156"/>
    <lineage>
        <taxon>Eukaryota</taxon>
        <taxon>Viridiplantae</taxon>
        <taxon>Streptophyta</taxon>
        <taxon>Embryophyta</taxon>
        <taxon>Tracheophyta</taxon>
        <taxon>Spermatophyta</taxon>
        <taxon>Magnoliopsida</taxon>
        <taxon>eudicotyledons</taxon>
        <taxon>Gunneridae</taxon>
        <taxon>Pentapetalae</taxon>
        <taxon>asterids</taxon>
        <taxon>lamiids</taxon>
        <taxon>Lamiales</taxon>
        <taxon>Plantaginaceae</taxon>
        <taxon>Cheloneae</taxon>
        <taxon>Penstemon</taxon>
    </lineage>
</organism>
<evidence type="ECO:0000313" key="4">
    <source>
        <dbReference type="Proteomes" id="UP001634393"/>
    </source>
</evidence>
<evidence type="ECO:0000256" key="1">
    <source>
        <dbReference type="ARBA" id="ARBA00022801"/>
    </source>
</evidence>
<dbReference type="InterPro" id="IPR044819">
    <property type="entry name" value="OBL-like"/>
</dbReference>